<dbReference type="Proteomes" id="UP000255277">
    <property type="component" value="Unassembled WGS sequence"/>
</dbReference>
<protein>
    <submittedName>
        <fullName evidence="1">Zn-dependent hydrolase</fullName>
        <ecNumber evidence="1">3.-.-.-</ecNumber>
        <ecNumber evidence="1">3.1.-.-</ecNumber>
    </submittedName>
</protein>
<dbReference type="EC" id="3.-.-.-" evidence="1"/>
<gene>
    <name evidence="1" type="ORF">NCTC12195_02251</name>
</gene>
<sequence>MVGDIQIGGNILSLIKKNNNNIRIIPLGGVGEIAKNMYIVEVDDEMFMLDAGLMFPEDEMLA</sequence>
<name>A0A380FF01_STAGA</name>
<evidence type="ECO:0000313" key="1">
    <source>
        <dbReference type="EMBL" id="SUM32802.1"/>
    </source>
</evidence>
<dbReference type="SUPFAM" id="SSF56281">
    <property type="entry name" value="Metallo-hydrolase/oxidoreductase"/>
    <property type="match status" value="1"/>
</dbReference>
<keyword evidence="1" id="KW-0378">Hydrolase</keyword>
<dbReference type="InterPro" id="IPR036866">
    <property type="entry name" value="RibonucZ/Hydroxyglut_hydro"/>
</dbReference>
<dbReference type="Gene3D" id="3.60.15.10">
    <property type="entry name" value="Ribonuclease Z/Hydroxyacylglutathione hydrolase-like"/>
    <property type="match status" value="1"/>
</dbReference>
<dbReference type="AlphaFoldDB" id="A0A380FF01"/>
<proteinExistence type="predicted"/>
<dbReference type="EMBL" id="UHDK01000001">
    <property type="protein sequence ID" value="SUM32802.1"/>
    <property type="molecule type" value="Genomic_DNA"/>
</dbReference>
<dbReference type="PANTHER" id="PTHR43694:SF4">
    <property type="entry name" value="RIBONUCLEASE J 2"/>
    <property type="match status" value="1"/>
</dbReference>
<dbReference type="EC" id="3.1.-.-" evidence="1"/>
<evidence type="ECO:0000313" key="2">
    <source>
        <dbReference type="Proteomes" id="UP000255277"/>
    </source>
</evidence>
<dbReference type="GO" id="GO:0016787">
    <property type="term" value="F:hydrolase activity"/>
    <property type="evidence" value="ECO:0007669"/>
    <property type="project" value="UniProtKB-KW"/>
</dbReference>
<reference evidence="1 2" key="1">
    <citation type="submission" date="2018-06" db="EMBL/GenBank/DDBJ databases">
        <authorList>
            <consortium name="Pathogen Informatics"/>
            <person name="Doyle S."/>
        </authorList>
    </citation>
    <scope>NUCLEOTIDE SEQUENCE [LARGE SCALE GENOMIC DNA]</scope>
    <source>
        <strain evidence="1 2">NCTC12195</strain>
    </source>
</reference>
<dbReference type="PANTHER" id="PTHR43694">
    <property type="entry name" value="RIBONUCLEASE J"/>
    <property type="match status" value="1"/>
</dbReference>
<organism evidence="1 2">
    <name type="scientific">Staphylococcus gallinarum</name>
    <dbReference type="NCBI Taxonomy" id="1293"/>
    <lineage>
        <taxon>Bacteria</taxon>
        <taxon>Bacillati</taxon>
        <taxon>Bacillota</taxon>
        <taxon>Bacilli</taxon>
        <taxon>Bacillales</taxon>
        <taxon>Staphylococcaceae</taxon>
        <taxon>Staphylococcus</taxon>
    </lineage>
</organism>
<accession>A0A380FF01</accession>